<feature type="region of interest" description="Disordered" evidence="6">
    <location>
        <begin position="546"/>
        <end position="567"/>
    </location>
</feature>
<feature type="compositionally biased region" description="Low complexity" evidence="6">
    <location>
        <begin position="505"/>
        <end position="517"/>
    </location>
</feature>
<evidence type="ECO:0000256" key="2">
    <source>
        <dbReference type="ARBA" id="ARBA00006582"/>
    </source>
</evidence>
<dbReference type="Pfam" id="PF16016">
    <property type="entry name" value="VASt"/>
    <property type="match status" value="1"/>
</dbReference>
<feature type="compositionally biased region" description="Polar residues" evidence="6">
    <location>
        <begin position="988"/>
        <end position="1010"/>
    </location>
</feature>
<evidence type="ECO:0000313" key="9">
    <source>
        <dbReference type="EMBL" id="KYK59534.1"/>
    </source>
</evidence>
<feature type="domain" description="VASt" evidence="8">
    <location>
        <begin position="1031"/>
        <end position="1202"/>
    </location>
</feature>
<dbReference type="PANTHER" id="PTHR23319">
    <property type="entry name" value="GRAM DOMAIN CONTAINING 1B, ISOFORM E"/>
    <property type="match status" value="1"/>
</dbReference>
<feature type="compositionally biased region" description="Low complexity" evidence="6">
    <location>
        <begin position="352"/>
        <end position="362"/>
    </location>
</feature>
<dbReference type="GO" id="GO:0140268">
    <property type="term" value="C:endoplasmic reticulum-plasma membrane contact site"/>
    <property type="evidence" value="ECO:0007669"/>
    <property type="project" value="TreeGrafter"/>
</dbReference>
<keyword evidence="3 7" id="KW-0812">Transmembrane</keyword>
<accession>A0A151GQY2</accession>
<dbReference type="SMART" id="SM00568">
    <property type="entry name" value="GRAM"/>
    <property type="match status" value="1"/>
</dbReference>
<gene>
    <name evidence="9" type="ORF">DCS_00664</name>
</gene>
<dbReference type="GO" id="GO:0005886">
    <property type="term" value="C:plasma membrane"/>
    <property type="evidence" value="ECO:0007669"/>
    <property type="project" value="TreeGrafter"/>
</dbReference>
<feature type="region of interest" description="Disordered" evidence="6">
    <location>
        <begin position="442"/>
        <end position="517"/>
    </location>
</feature>
<feature type="region of interest" description="Disordered" evidence="6">
    <location>
        <begin position="587"/>
        <end position="642"/>
    </location>
</feature>
<dbReference type="RefSeq" id="XP_040658886.1">
    <property type="nucleotide sequence ID" value="XM_040798003.1"/>
</dbReference>
<sequence length="1391" mass="148324">MTTLQRQASQLVPARRSYPHSASTLVQMDKYGVKLAPNRIVFSSDIEIISSRFLITSRHSAASTIRIRSLCPGQSTPPFLPIASLFFCNLEAHATLPPGVSAALVAGAKPAAAPEGIRRGRRIIIASPPSFDTGSLRPLTLTLCPSTAAAPARHGTAQHWTTAETGRPAACGSSTMDVSSGSGLAKLLPRSLSVKRRRRKNKLARTATLDGEANGPRWNGLDSDDARSMMTAGYDEELDRRSFRSYGSGSALRESYTAAAYAYVARTHPTPTPFYVLMYGHGHGRDDDDDDDDGRGHGGVAAVVATGMMGHGCCMMTWDCAPLAGPDARVDGPLARSLTHGPGRSAYPVPLASPAEPAARPVSSPPAAPRPATISAHPTRTAYLSTSSPPPVVQAEHLNAQSYFEAQYRHTPSPSHRHDGRSSLLAASPESQDGFVIEPPAAARVPTSPDEHSRQPPRIVTHPPRTPPPADRPAPVIVNTPPTPTDRQDVVAASTPDSRVAGTRASPGSGADGSSISSLSALHSMTARRRSKSGSISLVPSKLSSITSAPLTPTDETAETSLPAASSSTGFFSSVLSAAQNAATTISNNIPTPSISLGGNKSRSSLAKPQPSPVHPPDGAEPEPEPEPRISGSMDHKESAVRTLGSGDLCLSQFGIAETSGSVTSPASAKFPDVVDSRTRSESAPVDPQTRVAEAAPEEAASRPRSLVDVAVASPPLQPDPTEGKSSAPMQRSSSIRSAIRTRRKRGSSVTTGGTGTTVGAPAGAAPSSVISPSASFGVPKLTGFAIASKKRNRDFHRLFKSVPDDDYLIEDYSCALQREILAHGRLYVSEGHLCFSSNILGWTTMLVVSFDEIVSVEKRSTALLFKNGLMISTLHAKHIFASFTSRDATYDLIINIWKLGHPTLRSTLNGVRLEGTGGDKTEKIDAEPAGQDNETQEVASESDDGSDEGEDDDFYDEEENDVPATQATDVSGLEPEPERPGLRKVSSRTVVNGVSSEAPRETSSPTSPSADFPGPASHAPTECADAAAHYDKVVGDDVVPAPLGKVYDLVFGPASVAWMSKWLTGDQKCTELQMDDKKGLGPDNKTRTYSYIKPLTASIGPRQTKCIVAETLDVFDLDKAVSLSISTQNPDVPSGNVFSVKTKYCLSWAENNATRVQVNCTTEWTGKSWLKGPIEKGVVDGQTQYCKELFAALKSGASTRPRAGTGPNGSTRAKKKPKKSKALQSAEGNDESARSKHAAKQGWGPLEPVRGLLEPLVDLVRPVLTGNVMYGLLVGLLVAMWFGFGSGPRKGAGPDIGFYSADRLAAYEEMWRRQDSELWDWLEERVGLERLSSDMPNGRRRAMEPRTAEERLREERMNAREMEEAIRVTEEKLRVLREVVGKANEAQGSR</sequence>
<evidence type="ECO:0000256" key="5">
    <source>
        <dbReference type="ARBA" id="ARBA00023136"/>
    </source>
</evidence>
<feature type="compositionally biased region" description="Basic and acidic residues" evidence="6">
    <location>
        <begin position="1342"/>
        <end position="1357"/>
    </location>
</feature>
<evidence type="ECO:0000256" key="6">
    <source>
        <dbReference type="SAM" id="MobiDB-lite"/>
    </source>
</evidence>
<comment type="subcellular location">
    <subcellularLocation>
        <location evidence="1">Membrane</location>
        <topology evidence="1">Single-pass membrane protein</topology>
    </subcellularLocation>
</comment>
<feature type="transmembrane region" description="Helical" evidence="7">
    <location>
        <begin position="1269"/>
        <end position="1285"/>
    </location>
</feature>
<dbReference type="STRING" id="98403.A0A151GQY2"/>
<dbReference type="GO" id="GO:0032934">
    <property type="term" value="F:sterol binding"/>
    <property type="evidence" value="ECO:0007669"/>
    <property type="project" value="TreeGrafter"/>
</dbReference>
<name>A0A151GQY2_DRECN</name>
<organism evidence="9 10">
    <name type="scientific">Drechmeria coniospora</name>
    <name type="common">Nematophagous fungus</name>
    <name type="synonym">Meria coniospora</name>
    <dbReference type="NCBI Taxonomy" id="98403"/>
    <lineage>
        <taxon>Eukaryota</taxon>
        <taxon>Fungi</taxon>
        <taxon>Dikarya</taxon>
        <taxon>Ascomycota</taxon>
        <taxon>Pezizomycotina</taxon>
        <taxon>Sordariomycetes</taxon>
        <taxon>Hypocreomycetidae</taxon>
        <taxon>Hypocreales</taxon>
        <taxon>Ophiocordycipitaceae</taxon>
        <taxon>Drechmeria</taxon>
    </lineage>
</organism>
<dbReference type="PANTHER" id="PTHR23319:SF4">
    <property type="entry name" value="GRAM DOMAIN CONTAINING 1B, ISOFORM E"/>
    <property type="match status" value="1"/>
</dbReference>
<dbReference type="InterPro" id="IPR004182">
    <property type="entry name" value="GRAM"/>
</dbReference>
<evidence type="ECO:0000256" key="4">
    <source>
        <dbReference type="ARBA" id="ARBA00022989"/>
    </source>
</evidence>
<dbReference type="GeneID" id="63713307"/>
<keyword evidence="10" id="KW-1185">Reference proteome</keyword>
<proteinExistence type="inferred from homology"/>
<evidence type="ECO:0000259" key="8">
    <source>
        <dbReference type="PROSITE" id="PS51778"/>
    </source>
</evidence>
<dbReference type="InterPro" id="IPR011993">
    <property type="entry name" value="PH-like_dom_sf"/>
</dbReference>
<keyword evidence="5 7" id="KW-0472">Membrane</keyword>
<dbReference type="Pfam" id="PF02893">
    <property type="entry name" value="GRAM"/>
    <property type="match status" value="1"/>
</dbReference>
<dbReference type="PROSITE" id="PS51778">
    <property type="entry name" value="VAST"/>
    <property type="match status" value="1"/>
</dbReference>
<keyword evidence="4 7" id="KW-1133">Transmembrane helix</keyword>
<feature type="region of interest" description="Disordered" evidence="6">
    <location>
        <begin position="334"/>
        <end position="374"/>
    </location>
</feature>
<evidence type="ECO:0000256" key="3">
    <source>
        <dbReference type="ARBA" id="ARBA00022692"/>
    </source>
</evidence>
<feature type="region of interest" description="Disordered" evidence="6">
    <location>
        <begin position="1336"/>
        <end position="1357"/>
    </location>
</feature>
<dbReference type="GO" id="GO:0032366">
    <property type="term" value="P:intracellular sterol transport"/>
    <property type="evidence" value="ECO:0007669"/>
    <property type="project" value="TreeGrafter"/>
</dbReference>
<feature type="compositionally biased region" description="Acidic residues" evidence="6">
    <location>
        <begin position="941"/>
        <end position="962"/>
    </location>
</feature>
<protein>
    <submittedName>
        <fullName evidence="9">GRAM domain containing protein</fullName>
    </submittedName>
</protein>
<dbReference type="GO" id="GO:0120015">
    <property type="term" value="F:sterol transfer activity"/>
    <property type="evidence" value="ECO:0007669"/>
    <property type="project" value="TreeGrafter"/>
</dbReference>
<dbReference type="EMBL" id="LAYC01000001">
    <property type="protein sequence ID" value="KYK59534.1"/>
    <property type="molecule type" value="Genomic_DNA"/>
</dbReference>
<dbReference type="InterPro" id="IPR031968">
    <property type="entry name" value="VASt"/>
</dbReference>
<feature type="compositionally biased region" description="Basic residues" evidence="6">
    <location>
        <begin position="1213"/>
        <end position="1222"/>
    </location>
</feature>
<evidence type="ECO:0000313" key="10">
    <source>
        <dbReference type="Proteomes" id="UP000076580"/>
    </source>
</evidence>
<dbReference type="InParanoid" id="A0A151GQY2"/>
<feature type="compositionally biased region" description="Polar residues" evidence="6">
    <location>
        <begin position="546"/>
        <end position="555"/>
    </location>
</feature>
<comment type="similarity">
    <text evidence="2">Belongs to the YSP2 family.</text>
</comment>
<comment type="caution">
    <text evidence="9">The sequence shown here is derived from an EMBL/GenBank/DDBJ whole genome shotgun (WGS) entry which is preliminary data.</text>
</comment>
<dbReference type="CDD" id="cd13220">
    <property type="entry name" value="PH-GRAM_GRAMDC"/>
    <property type="match status" value="1"/>
</dbReference>
<evidence type="ECO:0000256" key="1">
    <source>
        <dbReference type="ARBA" id="ARBA00004167"/>
    </source>
</evidence>
<dbReference type="InterPro" id="IPR051482">
    <property type="entry name" value="Cholesterol_transport"/>
</dbReference>
<reference evidence="9 10" key="1">
    <citation type="journal article" date="2016" name="Sci. Rep.">
        <title>Insights into Adaptations to a Near-Obligate Nematode Endoparasitic Lifestyle from the Finished Genome of Drechmeria coniospora.</title>
        <authorList>
            <person name="Zhang L."/>
            <person name="Zhou Z."/>
            <person name="Guo Q."/>
            <person name="Fokkens L."/>
            <person name="Miskei M."/>
            <person name="Pocsi I."/>
            <person name="Zhang W."/>
            <person name="Chen M."/>
            <person name="Wang L."/>
            <person name="Sun Y."/>
            <person name="Donzelli B.G."/>
            <person name="Gibson D.M."/>
            <person name="Nelson D.R."/>
            <person name="Luo J.G."/>
            <person name="Rep M."/>
            <person name="Liu H."/>
            <person name="Yang S."/>
            <person name="Wang J."/>
            <person name="Krasnoff S.B."/>
            <person name="Xu Y."/>
            <person name="Molnar I."/>
            <person name="Lin M."/>
        </authorList>
    </citation>
    <scope>NUCLEOTIDE SEQUENCE [LARGE SCALE GENOMIC DNA]</scope>
    <source>
        <strain evidence="9 10">ARSEF 6962</strain>
    </source>
</reference>
<feature type="region of interest" description="Disordered" evidence="6">
    <location>
        <begin position="661"/>
        <end position="765"/>
    </location>
</feature>
<dbReference type="GO" id="GO:0005739">
    <property type="term" value="C:mitochondrion"/>
    <property type="evidence" value="ECO:0007669"/>
    <property type="project" value="TreeGrafter"/>
</dbReference>
<feature type="region of interest" description="Disordered" evidence="6">
    <location>
        <begin position="1198"/>
        <end position="1245"/>
    </location>
</feature>
<evidence type="ECO:0000256" key="7">
    <source>
        <dbReference type="SAM" id="Phobius"/>
    </source>
</evidence>
<dbReference type="Proteomes" id="UP000076580">
    <property type="component" value="Chromosome 01"/>
</dbReference>
<feature type="compositionally biased region" description="Polar residues" evidence="6">
    <location>
        <begin position="587"/>
        <end position="607"/>
    </location>
</feature>
<feature type="compositionally biased region" description="Low complexity" evidence="6">
    <location>
        <begin position="748"/>
        <end position="765"/>
    </location>
</feature>
<dbReference type="GO" id="GO:0032541">
    <property type="term" value="C:cortical endoplasmic reticulum"/>
    <property type="evidence" value="ECO:0007669"/>
    <property type="project" value="TreeGrafter"/>
</dbReference>
<dbReference type="Gene3D" id="2.30.29.30">
    <property type="entry name" value="Pleckstrin-homology domain (PH domain)/Phosphotyrosine-binding domain (PTB)"/>
    <property type="match status" value="1"/>
</dbReference>
<feature type="region of interest" description="Disordered" evidence="6">
    <location>
        <begin position="909"/>
        <end position="1021"/>
    </location>
</feature>
<feature type="compositionally biased region" description="Basic and acidic residues" evidence="6">
    <location>
        <begin position="918"/>
        <end position="927"/>
    </location>
</feature>
<feature type="compositionally biased region" description="Low complexity" evidence="6">
    <location>
        <begin position="693"/>
        <end position="705"/>
    </location>
</feature>
<dbReference type="GO" id="GO:0005789">
    <property type="term" value="C:endoplasmic reticulum membrane"/>
    <property type="evidence" value="ECO:0007669"/>
    <property type="project" value="TreeGrafter"/>
</dbReference>